<keyword evidence="2" id="KW-1185">Reference proteome</keyword>
<gene>
    <name evidence="1" type="ORF">CUJ86_09900</name>
</gene>
<accession>A0A483CNP3</accession>
<comment type="caution">
    <text evidence="1">The sequence shown here is derived from an EMBL/GenBank/DDBJ whole genome shotgun (WGS) entry which is preliminary data.</text>
</comment>
<dbReference type="RefSeq" id="WP_130647421.1">
    <property type="nucleotide sequence ID" value="NZ_PGCL01000004.1"/>
</dbReference>
<dbReference type="EMBL" id="PGCL01000004">
    <property type="protein sequence ID" value="TAJ43647.1"/>
    <property type="molecule type" value="Genomic_DNA"/>
</dbReference>
<reference evidence="1 2" key="1">
    <citation type="submission" date="2017-11" db="EMBL/GenBank/DDBJ databases">
        <title>Isolation and Characterization of Methanofollis Species from Methane Seep Offshore SW Taiwan.</title>
        <authorList>
            <person name="Teng N.-H."/>
            <person name="Lai M.-C."/>
            <person name="Chen S.-C."/>
        </authorList>
    </citation>
    <scope>NUCLEOTIDE SEQUENCE [LARGE SCALE GENOMIC DNA]</scope>
    <source>
        <strain evidence="1 2">FWC-SCC2</strain>
    </source>
</reference>
<name>A0A483CNP3_9EURY</name>
<dbReference type="InterPro" id="IPR016626">
    <property type="entry name" value="UCP014897_arc"/>
</dbReference>
<dbReference type="Pfam" id="PF11369">
    <property type="entry name" value="DUF3160"/>
    <property type="match status" value="1"/>
</dbReference>
<evidence type="ECO:0000313" key="1">
    <source>
        <dbReference type="EMBL" id="TAJ43647.1"/>
    </source>
</evidence>
<protein>
    <submittedName>
        <fullName evidence="1">dTDP-glucose 4,6-dehydratase</fullName>
    </submittedName>
</protein>
<dbReference type="InterPro" id="IPR022601">
    <property type="entry name" value="DUF3160"/>
</dbReference>
<dbReference type="PROSITE" id="PS51257">
    <property type="entry name" value="PROKAR_LIPOPROTEIN"/>
    <property type="match status" value="1"/>
</dbReference>
<dbReference type="PIRSF" id="PIRSF014897">
    <property type="entry name" value="UCP014897"/>
    <property type="match status" value="1"/>
</dbReference>
<sequence length="749" mass="81935">MERIALILLIATIVILMTSGCTGNGGDKPSDTDSPLLSGSGAFSEYYQPLPLEVNPSAPQYPLPLDLATVTNRGEATTALSLDRNATAMLVQNGFVVVENPFNRRETDIVRPYSVLKTRGVPVFVTADSVLHLYHIQFDETMRTIEEERFYDDLWALDAALLNASIERLATATGDEREAALRNAAYFGVAQALLAPAPDQISDDTGFLQEDAGHYAATTLPAEVASIVDAELALIRAHGGLSESPIFTYTEDYSQYVPRGHYTRSERLKNYFLAMMWHGRLAFLLTGGEEGSIVSAEEAAVQTAAAAQIAAATDADPALMERWNRIYTVTAFYAGYSDDLGPADYIEAMKTAFGSAKPTLTADEIASLQEELRSHAPPAIYSGTGDQVVSTEAEARQALNATMGFRFMGQRFVPDSYVFSELVYPYAGSFTGTGDAFTMVEGERAIPTALDVMALLGSERAAGLLDEGEDSRYLNYTEVSERLEGEFAAVNESGWTRNLYWGWLHAQRPLLETFGEGYPAFMQTPAWREKELTTSLASWTELRHDTILYAKQSYTFGKAIAVEPMEQEVSGYVEPVPEVYTRLHALTVMTRQGLADLDALDGVSERRLQSLESVLERLADISARELNGEDLTPADHAFIRNVGDVLDGALTDVDEQGKTTAIVADVHTNPFHDLVLEEGVGYTDLVVVACPTRDGSAFLAAGPVLSYYEFTVPLSGRLTDEAWQAMLRTDPPDRPWWTAGYASLRSGQS</sequence>
<dbReference type="AlphaFoldDB" id="A0A483CNP3"/>
<organism evidence="1 2">
    <name type="scientific">Methanofollis fontis</name>
    <dbReference type="NCBI Taxonomy" id="2052832"/>
    <lineage>
        <taxon>Archaea</taxon>
        <taxon>Methanobacteriati</taxon>
        <taxon>Methanobacteriota</taxon>
        <taxon>Stenosarchaea group</taxon>
        <taxon>Methanomicrobia</taxon>
        <taxon>Methanomicrobiales</taxon>
        <taxon>Methanomicrobiaceae</taxon>
        <taxon>Methanofollis</taxon>
    </lineage>
</organism>
<dbReference type="OrthoDB" id="147074at2157"/>
<evidence type="ECO:0000313" key="2">
    <source>
        <dbReference type="Proteomes" id="UP000292580"/>
    </source>
</evidence>
<proteinExistence type="predicted"/>
<dbReference type="Proteomes" id="UP000292580">
    <property type="component" value="Unassembled WGS sequence"/>
</dbReference>
<dbReference type="SMART" id="SM01325">
    <property type="entry name" value="DUF3160"/>
    <property type="match status" value="1"/>
</dbReference>